<feature type="compositionally biased region" description="Basic and acidic residues" evidence="1">
    <location>
        <begin position="169"/>
        <end position="178"/>
    </location>
</feature>
<evidence type="ECO:0000256" key="1">
    <source>
        <dbReference type="SAM" id="MobiDB-lite"/>
    </source>
</evidence>
<feature type="region of interest" description="Disordered" evidence="1">
    <location>
        <begin position="169"/>
        <end position="198"/>
    </location>
</feature>
<gene>
    <name evidence="2" type="ORF">MEDL_26288</name>
</gene>
<sequence>MKETILLLIHKNLFNIAEAMDVKTELKELKTILISHIGKQKIDLVMNTEQIEKSTELSAEVMEMKADILDMKSELIGNDGNQNMDLVINTDQMEKSTNFPDTIDVTSTNGIEIHTVKCKAMSNDGIWKKTEGDEEFYHTHQTFLSQDAIYLVVTNLNEADDPNKAQCEDINGHPDEQKSPTSWYAMPLCGPTPRSTTG</sequence>
<dbReference type="OrthoDB" id="6125710at2759"/>
<organism evidence="2 3">
    <name type="scientific">Mytilus edulis</name>
    <name type="common">Blue mussel</name>
    <dbReference type="NCBI Taxonomy" id="6550"/>
    <lineage>
        <taxon>Eukaryota</taxon>
        <taxon>Metazoa</taxon>
        <taxon>Spiralia</taxon>
        <taxon>Lophotrochozoa</taxon>
        <taxon>Mollusca</taxon>
        <taxon>Bivalvia</taxon>
        <taxon>Autobranchia</taxon>
        <taxon>Pteriomorphia</taxon>
        <taxon>Mytilida</taxon>
        <taxon>Mytiloidea</taxon>
        <taxon>Mytilidae</taxon>
        <taxon>Mytilinae</taxon>
        <taxon>Mytilus</taxon>
    </lineage>
</organism>
<dbReference type="AlphaFoldDB" id="A0A8S3RZM7"/>
<dbReference type="EMBL" id="CAJPWZ010001294">
    <property type="protein sequence ID" value="CAG2212300.1"/>
    <property type="molecule type" value="Genomic_DNA"/>
</dbReference>
<dbReference type="Proteomes" id="UP000683360">
    <property type="component" value="Unassembled WGS sequence"/>
</dbReference>
<reference evidence="2" key="1">
    <citation type="submission" date="2021-03" db="EMBL/GenBank/DDBJ databases">
        <authorList>
            <person name="Bekaert M."/>
        </authorList>
    </citation>
    <scope>NUCLEOTIDE SEQUENCE</scope>
</reference>
<evidence type="ECO:0000313" key="2">
    <source>
        <dbReference type="EMBL" id="CAG2212300.1"/>
    </source>
</evidence>
<proteinExistence type="predicted"/>
<name>A0A8S3RZM7_MYTED</name>
<evidence type="ECO:0000313" key="3">
    <source>
        <dbReference type="Proteomes" id="UP000683360"/>
    </source>
</evidence>
<comment type="caution">
    <text evidence="2">The sequence shown here is derived from an EMBL/GenBank/DDBJ whole genome shotgun (WGS) entry which is preliminary data.</text>
</comment>
<accession>A0A8S3RZM7</accession>
<keyword evidence="3" id="KW-1185">Reference proteome</keyword>
<protein>
    <submittedName>
        <fullName evidence="2">Uncharacterized protein</fullName>
    </submittedName>
</protein>